<dbReference type="OrthoDB" id="37380at2157"/>
<accession>A0A0U2NHA4</accession>
<sequence>MVKLIIRYKVEGKTYSLRVEGEAPKIYEDLDGILETLCKKLNNGVDEYSVSEVTNMSPLGKIVLGVGANLLLHLSDYKISDDRVIDNIAKTVLATSIGLTIGHIVDSVIEVEMEKFNIKSPCQPRKENPLTSVITEWK</sequence>
<dbReference type="AlphaFoldDB" id="A0A0U2NHA4"/>
<dbReference type="OMA" id="CERKEPS"/>
<gene>
    <name evidence="1" type="ORF">ATY89_08425</name>
    <name evidence="2" type="ORF">ATZ20_11440</name>
</gene>
<protein>
    <submittedName>
        <fullName evidence="2">Uncharacterized protein</fullName>
    </submittedName>
</protein>
<reference evidence="3 4" key="1">
    <citation type="submission" date="2015-12" db="EMBL/GenBank/DDBJ databases">
        <title>A stable core within a dynamic pangenome in Sulfolobus acidocaldarius.</title>
        <authorList>
            <person name="Anderson R."/>
            <person name="Kouris A."/>
            <person name="Seward C."/>
            <person name="Campbell K."/>
            <person name="Whitaker R."/>
        </authorList>
    </citation>
    <scope>NUCLEOTIDE SEQUENCE [LARGE SCALE GENOMIC DNA]</scope>
    <source>
        <strain evidence="1 4">GG12-C01-09</strain>
        <strain evidence="2 3">NG05B_CO5_07</strain>
    </source>
</reference>
<proteinExistence type="predicted"/>
<name>A0A0U2NHA4_9CREN</name>
<dbReference type="EMBL" id="CP013695">
    <property type="protein sequence ID" value="ALU32701.1"/>
    <property type="molecule type" value="Genomic_DNA"/>
</dbReference>
<dbReference type="GeneID" id="14552438"/>
<organism evidence="2 3">
    <name type="scientific">Sulfolobus acidocaldarius</name>
    <dbReference type="NCBI Taxonomy" id="2285"/>
    <lineage>
        <taxon>Archaea</taxon>
        <taxon>Thermoproteota</taxon>
        <taxon>Thermoprotei</taxon>
        <taxon>Sulfolobales</taxon>
        <taxon>Sulfolobaceae</taxon>
        <taxon>Sulfolobus</taxon>
    </lineage>
</organism>
<dbReference type="RefSeq" id="WP_011278736.1">
    <property type="nucleotide sequence ID" value="NZ_BHWZ01000005.1"/>
</dbReference>
<evidence type="ECO:0000313" key="3">
    <source>
        <dbReference type="Proteomes" id="UP000060043"/>
    </source>
</evidence>
<evidence type="ECO:0000313" key="2">
    <source>
        <dbReference type="EMBL" id="ALU32701.1"/>
    </source>
</evidence>
<evidence type="ECO:0000313" key="1">
    <source>
        <dbReference type="EMBL" id="ALU29958.1"/>
    </source>
</evidence>
<dbReference type="Proteomes" id="UP000060043">
    <property type="component" value="Chromosome"/>
</dbReference>
<dbReference type="Proteomes" id="UP000065473">
    <property type="component" value="Chromosome"/>
</dbReference>
<evidence type="ECO:0000313" key="4">
    <source>
        <dbReference type="Proteomes" id="UP000065473"/>
    </source>
</evidence>
<dbReference type="EMBL" id="CP013694">
    <property type="protein sequence ID" value="ALU29958.1"/>
    <property type="molecule type" value="Genomic_DNA"/>
</dbReference>